<dbReference type="InterPro" id="IPR001304">
    <property type="entry name" value="C-type_lectin-like"/>
</dbReference>
<dbReference type="Gene3D" id="2.60.120.290">
    <property type="entry name" value="Spermadhesin, CUB domain"/>
    <property type="match status" value="2"/>
</dbReference>
<dbReference type="CDD" id="cd00037">
    <property type="entry name" value="CLECT"/>
    <property type="match status" value="1"/>
</dbReference>
<dbReference type="Pfam" id="PF00431">
    <property type="entry name" value="CUB"/>
    <property type="match status" value="2"/>
</dbReference>
<feature type="signal peptide" evidence="4">
    <location>
        <begin position="1"/>
        <end position="25"/>
    </location>
</feature>
<feature type="domain" description="CUB" evidence="5">
    <location>
        <begin position="160"/>
        <end position="270"/>
    </location>
</feature>
<evidence type="ECO:0008006" key="9">
    <source>
        <dbReference type="Google" id="ProtNLM"/>
    </source>
</evidence>
<dbReference type="InterPro" id="IPR000859">
    <property type="entry name" value="CUB_dom"/>
</dbReference>
<reference evidence="7" key="1">
    <citation type="submission" date="2023-06" db="EMBL/GenBank/DDBJ databases">
        <title>Genomic analysis of the entomopathogenic nematode Steinernema hermaphroditum.</title>
        <authorList>
            <person name="Schwarz E.M."/>
            <person name="Heppert J.K."/>
            <person name="Baniya A."/>
            <person name="Schwartz H.T."/>
            <person name="Tan C.-H."/>
            <person name="Antoshechkin I."/>
            <person name="Sternberg P.W."/>
            <person name="Goodrich-Blair H."/>
            <person name="Dillman A.R."/>
        </authorList>
    </citation>
    <scope>NUCLEOTIDE SEQUENCE</scope>
    <source>
        <strain evidence="7">PS9179</strain>
        <tissue evidence="7">Whole animal</tissue>
    </source>
</reference>
<keyword evidence="4" id="KW-0732">Signal</keyword>
<evidence type="ECO:0000313" key="8">
    <source>
        <dbReference type="Proteomes" id="UP001175271"/>
    </source>
</evidence>
<gene>
    <name evidence="7" type="ORF">QR680_005255</name>
</gene>
<dbReference type="AlphaFoldDB" id="A0AA39HTK0"/>
<dbReference type="Pfam" id="PF00059">
    <property type="entry name" value="Lectin_C"/>
    <property type="match status" value="1"/>
</dbReference>
<dbReference type="InterPro" id="IPR016186">
    <property type="entry name" value="C-type_lectin-like/link_sf"/>
</dbReference>
<evidence type="ECO:0000256" key="1">
    <source>
        <dbReference type="ARBA" id="ARBA00022737"/>
    </source>
</evidence>
<comment type="caution">
    <text evidence="7">The sequence shown here is derived from an EMBL/GenBank/DDBJ whole genome shotgun (WGS) entry which is preliminary data.</text>
</comment>
<evidence type="ECO:0000256" key="3">
    <source>
        <dbReference type="PROSITE-ProRule" id="PRU00059"/>
    </source>
</evidence>
<feature type="chain" id="PRO_5041211991" description="CUB domain-containing protein" evidence="4">
    <location>
        <begin position="26"/>
        <end position="388"/>
    </location>
</feature>
<dbReference type="SUPFAM" id="SSF56436">
    <property type="entry name" value="C-type lectin-like"/>
    <property type="match status" value="1"/>
</dbReference>
<accession>A0AA39HTK0</accession>
<dbReference type="InterPro" id="IPR016187">
    <property type="entry name" value="CTDL_fold"/>
</dbReference>
<dbReference type="CDD" id="cd00041">
    <property type="entry name" value="CUB"/>
    <property type="match status" value="2"/>
</dbReference>
<dbReference type="SMART" id="SM00034">
    <property type="entry name" value="CLECT"/>
    <property type="match status" value="1"/>
</dbReference>
<dbReference type="PROSITE" id="PS01180">
    <property type="entry name" value="CUB"/>
    <property type="match status" value="2"/>
</dbReference>
<evidence type="ECO:0000259" key="6">
    <source>
        <dbReference type="PROSITE" id="PS50041"/>
    </source>
</evidence>
<dbReference type="PROSITE" id="PS50041">
    <property type="entry name" value="C_TYPE_LECTIN_2"/>
    <property type="match status" value="1"/>
</dbReference>
<keyword evidence="1" id="KW-0677">Repeat</keyword>
<evidence type="ECO:0000256" key="2">
    <source>
        <dbReference type="ARBA" id="ARBA00023157"/>
    </source>
</evidence>
<feature type="domain" description="CUB" evidence="5">
    <location>
        <begin position="268"/>
        <end position="386"/>
    </location>
</feature>
<proteinExistence type="predicted"/>
<sequence length="388" mass="43067">MASTLPPMSPSAALSLLLFVHGVFGLQPCPPGWKFRPEDSACYFFDPERALDWKSARDFCHQKDGGDLVFVENQAEYDFVRDQVITSQPLFLTWIGLRGGASSWSSGSPLNFTRWTSSSEASRNAAFCYGWRTLQPSDGWRGVNCRYSQPFVCKQHSIACPPTIQNGTSGTIQSSNFPLNYDNDLFCTYSLFAPEGHRILLNFTSFETQYLYDVVEVFDGEDANALLLGKMHGAFPDKTDYATSENAALVTFRTNPTVTKTGWQANWSTAKLDNPIICSGAEGTLQSPDYPDNYPNNLDQIYRITVDHSMVVQLNVTDFVTEDFDYLLIADGPKLSGKSLAKLSGSLAGETPVIFTTTQPAASIRFVTDESNARPARGWNIQWRAVPK</sequence>
<evidence type="ECO:0000313" key="7">
    <source>
        <dbReference type="EMBL" id="KAK0410652.1"/>
    </source>
</evidence>
<dbReference type="SMART" id="SM00042">
    <property type="entry name" value="CUB"/>
    <property type="match status" value="2"/>
</dbReference>
<feature type="domain" description="C-type lectin" evidence="6">
    <location>
        <begin position="38"/>
        <end position="154"/>
    </location>
</feature>
<organism evidence="7 8">
    <name type="scientific">Steinernema hermaphroditum</name>
    <dbReference type="NCBI Taxonomy" id="289476"/>
    <lineage>
        <taxon>Eukaryota</taxon>
        <taxon>Metazoa</taxon>
        <taxon>Ecdysozoa</taxon>
        <taxon>Nematoda</taxon>
        <taxon>Chromadorea</taxon>
        <taxon>Rhabditida</taxon>
        <taxon>Tylenchina</taxon>
        <taxon>Panagrolaimomorpha</taxon>
        <taxon>Strongyloidoidea</taxon>
        <taxon>Steinernematidae</taxon>
        <taxon>Steinernema</taxon>
    </lineage>
</organism>
<protein>
    <recommendedName>
        <fullName evidence="9">CUB domain-containing protein</fullName>
    </recommendedName>
</protein>
<keyword evidence="2 3" id="KW-1015">Disulfide bond</keyword>
<dbReference type="Gene3D" id="3.10.100.10">
    <property type="entry name" value="Mannose-Binding Protein A, subunit A"/>
    <property type="match status" value="1"/>
</dbReference>
<evidence type="ECO:0000259" key="5">
    <source>
        <dbReference type="PROSITE" id="PS01180"/>
    </source>
</evidence>
<dbReference type="PANTHER" id="PTHR24251">
    <property type="entry name" value="OVOCHYMASE-RELATED"/>
    <property type="match status" value="1"/>
</dbReference>
<comment type="caution">
    <text evidence="3">Lacks conserved residue(s) required for the propagation of feature annotation.</text>
</comment>
<dbReference type="SUPFAM" id="SSF49854">
    <property type="entry name" value="Spermadhesin, CUB domain"/>
    <property type="match status" value="2"/>
</dbReference>
<dbReference type="Proteomes" id="UP001175271">
    <property type="component" value="Unassembled WGS sequence"/>
</dbReference>
<dbReference type="InterPro" id="IPR035914">
    <property type="entry name" value="Sperma_CUB_dom_sf"/>
</dbReference>
<keyword evidence="8" id="KW-1185">Reference proteome</keyword>
<evidence type="ECO:0000256" key="4">
    <source>
        <dbReference type="SAM" id="SignalP"/>
    </source>
</evidence>
<dbReference type="PANTHER" id="PTHR24251:SF30">
    <property type="entry name" value="MEMBRANE FRIZZLED-RELATED PROTEIN"/>
    <property type="match status" value="1"/>
</dbReference>
<name>A0AA39HTK0_9BILA</name>
<dbReference type="EMBL" id="JAUCMV010000003">
    <property type="protein sequence ID" value="KAK0410652.1"/>
    <property type="molecule type" value="Genomic_DNA"/>
</dbReference>
<feature type="disulfide bond" evidence="3">
    <location>
        <begin position="160"/>
        <end position="187"/>
    </location>
</feature>